<comment type="caution">
    <text evidence="1">The sequence shown here is derived from an EMBL/GenBank/DDBJ whole genome shotgun (WGS) entry which is preliminary data.</text>
</comment>
<gene>
    <name evidence="1" type="ORF">FA95DRAFT_584761</name>
</gene>
<organism evidence="1 2">
    <name type="scientific">Auriscalpium vulgare</name>
    <dbReference type="NCBI Taxonomy" id="40419"/>
    <lineage>
        <taxon>Eukaryota</taxon>
        <taxon>Fungi</taxon>
        <taxon>Dikarya</taxon>
        <taxon>Basidiomycota</taxon>
        <taxon>Agaricomycotina</taxon>
        <taxon>Agaricomycetes</taxon>
        <taxon>Russulales</taxon>
        <taxon>Auriscalpiaceae</taxon>
        <taxon>Auriscalpium</taxon>
    </lineage>
</organism>
<accession>A0ACB8REM8</accession>
<evidence type="ECO:0000313" key="2">
    <source>
        <dbReference type="Proteomes" id="UP000814033"/>
    </source>
</evidence>
<dbReference type="Proteomes" id="UP000814033">
    <property type="component" value="Unassembled WGS sequence"/>
</dbReference>
<reference evidence="1" key="2">
    <citation type="journal article" date="2022" name="New Phytol.">
        <title>Evolutionary transition to the ectomycorrhizal habit in the genomes of a hyperdiverse lineage of mushroom-forming fungi.</title>
        <authorList>
            <person name="Looney B."/>
            <person name="Miyauchi S."/>
            <person name="Morin E."/>
            <person name="Drula E."/>
            <person name="Courty P.E."/>
            <person name="Kohler A."/>
            <person name="Kuo A."/>
            <person name="LaButti K."/>
            <person name="Pangilinan J."/>
            <person name="Lipzen A."/>
            <person name="Riley R."/>
            <person name="Andreopoulos W."/>
            <person name="He G."/>
            <person name="Johnson J."/>
            <person name="Nolan M."/>
            <person name="Tritt A."/>
            <person name="Barry K.W."/>
            <person name="Grigoriev I.V."/>
            <person name="Nagy L.G."/>
            <person name="Hibbett D."/>
            <person name="Henrissat B."/>
            <person name="Matheny P.B."/>
            <person name="Labbe J."/>
            <person name="Martin F.M."/>
        </authorList>
    </citation>
    <scope>NUCLEOTIDE SEQUENCE</scope>
    <source>
        <strain evidence="1">FP105234-sp</strain>
    </source>
</reference>
<reference evidence="1" key="1">
    <citation type="submission" date="2021-02" db="EMBL/GenBank/DDBJ databases">
        <authorList>
            <consortium name="DOE Joint Genome Institute"/>
            <person name="Ahrendt S."/>
            <person name="Looney B.P."/>
            <person name="Miyauchi S."/>
            <person name="Morin E."/>
            <person name="Drula E."/>
            <person name="Courty P.E."/>
            <person name="Chicoki N."/>
            <person name="Fauchery L."/>
            <person name="Kohler A."/>
            <person name="Kuo A."/>
            <person name="Labutti K."/>
            <person name="Pangilinan J."/>
            <person name="Lipzen A."/>
            <person name="Riley R."/>
            <person name="Andreopoulos W."/>
            <person name="He G."/>
            <person name="Johnson J."/>
            <person name="Barry K.W."/>
            <person name="Grigoriev I.V."/>
            <person name="Nagy L."/>
            <person name="Hibbett D."/>
            <person name="Henrissat B."/>
            <person name="Matheny P.B."/>
            <person name="Labbe J."/>
            <person name="Martin F."/>
        </authorList>
    </citation>
    <scope>NUCLEOTIDE SEQUENCE</scope>
    <source>
        <strain evidence="1">FP105234-sp</strain>
    </source>
</reference>
<name>A0ACB8REM8_9AGAM</name>
<dbReference type="EMBL" id="MU276070">
    <property type="protein sequence ID" value="KAI0042355.1"/>
    <property type="molecule type" value="Genomic_DNA"/>
</dbReference>
<evidence type="ECO:0000313" key="1">
    <source>
        <dbReference type="EMBL" id="KAI0042355.1"/>
    </source>
</evidence>
<keyword evidence="2" id="KW-1185">Reference proteome</keyword>
<protein>
    <submittedName>
        <fullName evidence="1">Uncharacterized protein</fullName>
    </submittedName>
</protein>
<sequence length="375" mass="43395">MAIVPLDVQMMFVEWVYRLSQHGGIDYATLRVCALVCKAWTSTAQRLLLRRPFPLFTHFSDKVLHLLLLMRTLRDRTLLLIRTLRDRPSLATHILNMINIIIPNFEEKISVDPQLTLLELCPSVQRIEIHVHFTAYRQLEALVAQLRSVGLRPVVLDVGGNEEVIHNIIDMWPSVRVLHFARLWLGESHDVHWSGRDVSSVEALSVPLHDILTIPLDVDLPALRDVELTHCIWEDDSLRRWLFGTHMLSRIHTLRIAGPFPPHDVFKHIPCLESLAFDELPEPDANISLALPKTLRRVGYILTDLLYPFEHEIERIEPFVSALRVLPELQRVSATRLSSPHQLTMLREVCRERGVVFEVFEDASKVWRPQNVDWI</sequence>
<proteinExistence type="predicted"/>